<dbReference type="EMBL" id="ML208367">
    <property type="protein sequence ID" value="TFK67765.1"/>
    <property type="molecule type" value="Genomic_DNA"/>
</dbReference>
<reference evidence="1 2" key="1">
    <citation type="journal article" date="2019" name="Nat. Ecol. Evol.">
        <title>Megaphylogeny resolves global patterns of mushroom evolution.</title>
        <authorList>
            <person name="Varga T."/>
            <person name="Krizsan K."/>
            <person name="Foldi C."/>
            <person name="Dima B."/>
            <person name="Sanchez-Garcia M."/>
            <person name="Sanchez-Ramirez S."/>
            <person name="Szollosi G.J."/>
            <person name="Szarkandi J.G."/>
            <person name="Papp V."/>
            <person name="Albert L."/>
            <person name="Andreopoulos W."/>
            <person name="Angelini C."/>
            <person name="Antonin V."/>
            <person name="Barry K.W."/>
            <person name="Bougher N.L."/>
            <person name="Buchanan P."/>
            <person name="Buyck B."/>
            <person name="Bense V."/>
            <person name="Catcheside P."/>
            <person name="Chovatia M."/>
            <person name="Cooper J."/>
            <person name="Damon W."/>
            <person name="Desjardin D."/>
            <person name="Finy P."/>
            <person name="Geml J."/>
            <person name="Haridas S."/>
            <person name="Hughes K."/>
            <person name="Justo A."/>
            <person name="Karasinski D."/>
            <person name="Kautmanova I."/>
            <person name="Kiss B."/>
            <person name="Kocsube S."/>
            <person name="Kotiranta H."/>
            <person name="LaButti K.M."/>
            <person name="Lechner B.E."/>
            <person name="Liimatainen K."/>
            <person name="Lipzen A."/>
            <person name="Lukacs Z."/>
            <person name="Mihaltcheva S."/>
            <person name="Morgado L.N."/>
            <person name="Niskanen T."/>
            <person name="Noordeloos M.E."/>
            <person name="Ohm R.A."/>
            <person name="Ortiz-Santana B."/>
            <person name="Ovrebo C."/>
            <person name="Racz N."/>
            <person name="Riley R."/>
            <person name="Savchenko A."/>
            <person name="Shiryaev A."/>
            <person name="Soop K."/>
            <person name="Spirin V."/>
            <person name="Szebenyi C."/>
            <person name="Tomsovsky M."/>
            <person name="Tulloss R.E."/>
            <person name="Uehling J."/>
            <person name="Grigoriev I.V."/>
            <person name="Vagvolgyi C."/>
            <person name="Papp T."/>
            <person name="Martin F.M."/>
            <person name="Miettinen O."/>
            <person name="Hibbett D.S."/>
            <person name="Nagy L.G."/>
        </authorList>
    </citation>
    <scope>NUCLEOTIDE SEQUENCE [LARGE SCALE GENOMIC DNA]</scope>
    <source>
        <strain evidence="1 2">NL-1719</strain>
    </source>
</reference>
<protein>
    <submittedName>
        <fullName evidence="1">Uncharacterized protein</fullName>
    </submittedName>
</protein>
<accession>A0ACD3APN7</accession>
<proteinExistence type="predicted"/>
<name>A0ACD3APN7_9AGAR</name>
<dbReference type="Proteomes" id="UP000308600">
    <property type="component" value="Unassembled WGS sequence"/>
</dbReference>
<evidence type="ECO:0000313" key="2">
    <source>
        <dbReference type="Proteomes" id="UP000308600"/>
    </source>
</evidence>
<gene>
    <name evidence="1" type="ORF">BDN72DRAFT_75580</name>
</gene>
<keyword evidence="2" id="KW-1185">Reference proteome</keyword>
<organism evidence="1 2">
    <name type="scientific">Pluteus cervinus</name>
    <dbReference type="NCBI Taxonomy" id="181527"/>
    <lineage>
        <taxon>Eukaryota</taxon>
        <taxon>Fungi</taxon>
        <taxon>Dikarya</taxon>
        <taxon>Basidiomycota</taxon>
        <taxon>Agaricomycotina</taxon>
        <taxon>Agaricomycetes</taxon>
        <taxon>Agaricomycetidae</taxon>
        <taxon>Agaricales</taxon>
        <taxon>Pluteineae</taxon>
        <taxon>Pluteaceae</taxon>
        <taxon>Pluteus</taxon>
    </lineage>
</organism>
<sequence length="267" mass="30133">MASLATVTTQPVKSEKVFWNAFSKCPVALVHTHFDQLRSPSPAACLRLERPLSPYCVANDTDEWRKSYNPLECCTLTLYSDFSSGGTGRVHTARLEVTTAIGITHSKDVIVKSAVDPSLRKRIRREYTVYQHLWEHKVDRIPMVYGLFEDIDDMVTFLVIEKFPMSFRDREPAESAGEGMLLSVTQAERSYCLKIVRDMHKAGVAHLDLRAENIMVGYDGLPVIIDFEGSCIGPEGWVIDKEIEFLQDLLDGKAKGQFPVYLNLGEE</sequence>
<evidence type="ECO:0000313" key="1">
    <source>
        <dbReference type="EMBL" id="TFK67765.1"/>
    </source>
</evidence>